<sequence>MILKLIPSLMLLLSIGCTIGARQLSKDSKWWQAFRWSTVACCWIGAPTAVVSGYCWASLATRREKQKMHGTNVWEKRNWFLESAWWDLIIAIFLAVWSAGFILPIWA</sequence>
<evidence type="ECO:0000256" key="2">
    <source>
        <dbReference type="SAM" id="SignalP"/>
    </source>
</evidence>
<keyword evidence="1" id="KW-1133">Transmembrane helix</keyword>
<feature type="signal peptide" evidence="2">
    <location>
        <begin position="1"/>
        <end position="20"/>
    </location>
</feature>
<proteinExistence type="predicted"/>
<dbReference type="Proteomes" id="UP001307849">
    <property type="component" value="Unassembled WGS sequence"/>
</dbReference>
<feature type="transmembrane region" description="Helical" evidence="1">
    <location>
        <begin position="84"/>
        <end position="106"/>
    </location>
</feature>
<keyword evidence="1" id="KW-0472">Membrane</keyword>
<feature type="transmembrane region" description="Helical" evidence="1">
    <location>
        <begin position="36"/>
        <end position="59"/>
    </location>
</feature>
<keyword evidence="2" id="KW-0732">Signal</keyword>
<feature type="chain" id="PRO_5042838253" evidence="2">
    <location>
        <begin position="21"/>
        <end position="107"/>
    </location>
</feature>
<evidence type="ECO:0000313" key="4">
    <source>
        <dbReference type="Proteomes" id="UP001307849"/>
    </source>
</evidence>
<name>A0AAN8NLW7_9PEZI</name>
<protein>
    <submittedName>
        <fullName evidence="3">Uncharacterized protein</fullName>
    </submittedName>
</protein>
<accession>A0AAN8NLW7</accession>
<evidence type="ECO:0000256" key="1">
    <source>
        <dbReference type="SAM" id="Phobius"/>
    </source>
</evidence>
<dbReference type="PROSITE" id="PS51257">
    <property type="entry name" value="PROKAR_LIPOPROTEIN"/>
    <property type="match status" value="1"/>
</dbReference>
<keyword evidence="4" id="KW-1185">Reference proteome</keyword>
<dbReference type="AlphaFoldDB" id="A0AAN8NLW7"/>
<evidence type="ECO:0000313" key="3">
    <source>
        <dbReference type="EMBL" id="KAK6520315.1"/>
    </source>
</evidence>
<organism evidence="3 4">
    <name type="scientific">Arthrobotrys conoides</name>
    <dbReference type="NCBI Taxonomy" id="74498"/>
    <lineage>
        <taxon>Eukaryota</taxon>
        <taxon>Fungi</taxon>
        <taxon>Dikarya</taxon>
        <taxon>Ascomycota</taxon>
        <taxon>Pezizomycotina</taxon>
        <taxon>Orbiliomycetes</taxon>
        <taxon>Orbiliales</taxon>
        <taxon>Orbiliaceae</taxon>
        <taxon>Arthrobotrys</taxon>
    </lineage>
</organism>
<reference evidence="3 4" key="1">
    <citation type="submission" date="2019-10" db="EMBL/GenBank/DDBJ databases">
        <authorList>
            <person name="Palmer J.M."/>
        </authorList>
    </citation>
    <scope>NUCLEOTIDE SEQUENCE [LARGE SCALE GENOMIC DNA]</scope>
    <source>
        <strain evidence="3 4">TWF506</strain>
    </source>
</reference>
<comment type="caution">
    <text evidence="3">The sequence shown here is derived from an EMBL/GenBank/DDBJ whole genome shotgun (WGS) entry which is preliminary data.</text>
</comment>
<gene>
    <name evidence="3" type="ORF">TWF506_000591</name>
</gene>
<keyword evidence="1" id="KW-0812">Transmembrane</keyword>
<dbReference type="EMBL" id="JAVHJM010000001">
    <property type="protein sequence ID" value="KAK6520315.1"/>
    <property type="molecule type" value="Genomic_DNA"/>
</dbReference>